<dbReference type="PANTHER" id="PTHR38009">
    <property type="entry name" value="CONSERVED HYPOTHETICAL PHAGE TAIL PROTEIN"/>
    <property type="match status" value="1"/>
</dbReference>
<protein>
    <submittedName>
        <fullName evidence="1">Phage tail protein</fullName>
    </submittedName>
</protein>
<comment type="caution">
    <text evidence="1">The sequence shown here is derived from an EMBL/GenBank/DDBJ whole genome shotgun (WGS) entry which is preliminary data.</text>
</comment>
<accession>A0A947DCG8</accession>
<dbReference type="Proteomes" id="UP000717364">
    <property type="component" value="Unassembled WGS sequence"/>
</dbReference>
<dbReference type="EMBL" id="JADOES010000004">
    <property type="protein sequence ID" value="MBT9314482.1"/>
    <property type="molecule type" value="Genomic_DNA"/>
</dbReference>
<dbReference type="InterPro" id="IPR011747">
    <property type="entry name" value="CHP02241"/>
</dbReference>
<reference evidence="1" key="1">
    <citation type="submission" date="2020-11" db="EMBL/GenBank/DDBJ databases">
        <authorList>
            <person name="Konstantinou D."/>
            <person name="Gkelis S."/>
            <person name="Popin R."/>
            <person name="Fewer D."/>
            <person name="Sivonen K."/>
        </authorList>
    </citation>
    <scope>NUCLEOTIDE SEQUENCE</scope>
    <source>
        <strain evidence="1">TAU-MAC 1115</strain>
    </source>
</reference>
<evidence type="ECO:0000313" key="2">
    <source>
        <dbReference type="Proteomes" id="UP000717364"/>
    </source>
</evidence>
<organism evidence="1 2">
    <name type="scientific">Leptothoe spongobia TAU-MAC 1115</name>
    <dbReference type="NCBI Taxonomy" id="1967444"/>
    <lineage>
        <taxon>Bacteria</taxon>
        <taxon>Bacillati</taxon>
        <taxon>Cyanobacteriota</taxon>
        <taxon>Cyanophyceae</taxon>
        <taxon>Nodosilineales</taxon>
        <taxon>Cymatolegaceae</taxon>
        <taxon>Leptothoe</taxon>
        <taxon>Leptothoe spongobia</taxon>
    </lineage>
</organism>
<dbReference type="AlphaFoldDB" id="A0A947DCG8"/>
<dbReference type="NCBIfam" id="TIGR02241">
    <property type="entry name" value="conserved hypothetical phage tail region protein"/>
    <property type="match status" value="1"/>
</dbReference>
<name>A0A947DCG8_9CYAN</name>
<dbReference type="Pfam" id="PF06841">
    <property type="entry name" value="Phage_T4_gp19"/>
    <property type="match status" value="1"/>
</dbReference>
<dbReference type="RefSeq" id="WP_215607550.1">
    <property type="nucleotide sequence ID" value="NZ_JADOES010000004.1"/>
</dbReference>
<dbReference type="PANTHER" id="PTHR38009:SF1">
    <property type="entry name" value="CONSERVED HYPOTHETICAL PHAGE TAIL PROTEIN"/>
    <property type="match status" value="1"/>
</dbReference>
<sequence length="154" mass="17220">MPTSIDDIKNKYPIPVFYYRVTIDGDDSMAFSEVSGLSIEYETITYRDGLSYRDGPKHMPGLDSPVNLTLQKGIVKADSYLLDWINSIRLNTVEKRDVRIDLLNENGEATVSWTVKDAFPKKLDAPSFNATSSEVAIESLELMATRLEVANPAL</sequence>
<proteinExistence type="predicted"/>
<dbReference type="InterPro" id="IPR010667">
    <property type="entry name" value="Phage_T4_Gp19"/>
</dbReference>
<reference evidence="1" key="2">
    <citation type="journal article" date="2021" name="Mar. Drugs">
        <title>Genome Reduction and Secondary Metabolism of the Marine Sponge-Associated Cyanobacterium Leptothoe.</title>
        <authorList>
            <person name="Konstantinou D."/>
            <person name="Popin R.V."/>
            <person name="Fewer D.P."/>
            <person name="Sivonen K."/>
            <person name="Gkelis S."/>
        </authorList>
    </citation>
    <scope>NUCLEOTIDE SEQUENCE</scope>
    <source>
        <strain evidence="1">TAU-MAC 1115</strain>
    </source>
</reference>
<keyword evidence="2" id="KW-1185">Reference proteome</keyword>
<gene>
    <name evidence="1" type="ORF">IXB50_03485</name>
</gene>
<dbReference type="GO" id="GO:0005198">
    <property type="term" value="F:structural molecule activity"/>
    <property type="evidence" value="ECO:0007669"/>
    <property type="project" value="InterPro"/>
</dbReference>
<evidence type="ECO:0000313" key="1">
    <source>
        <dbReference type="EMBL" id="MBT9314482.1"/>
    </source>
</evidence>